<dbReference type="SUPFAM" id="SSF160631">
    <property type="entry name" value="SMI1/KNR4-like"/>
    <property type="match status" value="1"/>
</dbReference>
<dbReference type="InterPro" id="IPR037883">
    <property type="entry name" value="Knr4/Smi1-like_sf"/>
</dbReference>
<evidence type="ECO:0000313" key="1">
    <source>
        <dbReference type="EMBL" id="SDF27934.1"/>
    </source>
</evidence>
<dbReference type="RefSeq" id="WP_244172348.1">
    <property type="nucleotide sequence ID" value="NZ_FNAJ01000027.1"/>
</dbReference>
<organism evidence="1 2">
    <name type="scientific">Myxococcus virescens</name>
    <dbReference type="NCBI Taxonomy" id="83456"/>
    <lineage>
        <taxon>Bacteria</taxon>
        <taxon>Pseudomonadati</taxon>
        <taxon>Myxococcota</taxon>
        <taxon>Myxococcia</taxon>
        <taxon>Myxococcales</taxon>
        <taxon>Cystobacterineae</taxon>
        <taxon>Myxococcaceae</taxon>
        <taxon>Myxococcus</taxon>
    </lineage>
</organism>
<dbReference type="Proteomes" id="UP000198717">
    <property type="component" value="Unassembled WGS sequence"/>
</dbReference>
<dbReference type="EMBL" id="FNAJ01000027">
    <property type="protein sequence ID" value="SDF27934.1"/>
    <property type="molecule type" value="Genomic_DNA"/>
</dbReference>
<keyword evidence="2" id="KW-1185">Reference proteome</keyword>
<proteinExistence type="predicted"/>
<accession>A0ABY0NCT1</accession>
<protein>
    <recommendedName>
        <fullName evidence="3">Knr4/Smi1-like domain-containing protein</fullName>
    </recommendedName>
</protein>
<name>A0ABY0NCT1_9BACT</name>
<evidence type="ECO:0008006" key="3">
    <source>
        <dbReference type="Google" id="ProtNLM"/>
    </source>
</evidence>
<evidence type="ECO:0000313" key="2">
    <source>
        <dbReference type="Proteomes" id="UP000198717"/>
    </source>
</evidence>
<gene>
    <name evidence="1" type="ORF">SAMN04488504_12765</name>
</gene>
<sequence>MKPFVEFVEKYRPGFSEKITPADWVDISMLEEDAGPLPGAYRRFLETMGASMGDLEIADAHFSIHSTLGVYRTMSWLQDSRYIFLAGDNGLASWHWFLDRSSPHGTDDCLVVNRLLDENYPPEGSHPMYVGLEEFLYYEAFKELRLSQLPFRRKFSSPDDAAAAARYRADVVTALAEEKGFRRLPPVEHCALYERGDAALLLYRHPTQPTFSFILGCEDSAEMERLAQDFETRTGLKSVITR</sequence>
<comment type="caution">
    <text evidence="1">The sequence shown here is derived from an EMBL/GenBank/DDBJ whole genome shotgun (WGS) entry which is preliminary data.</text>
</comment>
<reference evidence="1 2" key="1">
    <citation type="submission" date="2016-10" db="EMBL/GenBank/DDBJ databases">
        <authorList>
            <person name="Varghese N."/>
            <person name="Submissions S."/>
        </authorList>
    </citation>
    <scope>NUCLEOTIDE SEQUENCE [LARGE SCALE GENOMIC DNA]</scope>
    <source>
        <strain evidence="1 2">DSM 2260</strain>
    </source>
</reference>